<keyword evidence="1" id="KW-0472">Membrane</keyword>
<evidence type="ECO:0000256" key="1">
    <source>
        <dbReference type="SAM" id="Phobius"/>
    </source>
</evidence>
<keyword evidence="1" id="KW-0812">Transmembrane</keyword>
<feature type="non-terminal residue" evidence="2">
    <location>
        <position position="64"/>
    </location>
</feature>
<name>A0ABR3IH00_LOXSC</name>
<evidence type="ECO:0000313" key="3">
    <source>
        <dbReference type="Proteomes" id="UP001549920"/>
    </source>
</evidence>
<sequence>MRAPLKYFLILIFSICCYIGNRNLYIISENFNCLAITVHEIQPGDRRTDRQRSLMNRVSFYLLG</sequence>
<feature type="transmembrane region" description="Helical" evidence="1">
    <location>
        <begin position="7"/>
        <end position="27"/>
    </location>
</feature>
<proteinExistence type="predicted"/>
<accession>A0ABR3IH00</accession>
<keyword evidence="3" id="KW-1185">Reference proteome</keyword>
<evidence type="ECO:0000313" key="2">
    <source>
        <dbReference type="EMBL" id="KAL0895546.1"/>
    </source>
</evidence>
<protein>
    <submittedName>
        <fullName evidence="2">Uncharacterized protein</fullName>
    </submittedName>
</protein>
<dbReference type="Proteomes" id="UP001549920">
    <property type="component" value="Unassembled WGS sequence"/>
</dbReference>
<reference evidence="2 3" key="1">
    <citation type="submission" date="2024-06" db="EMBL/GenBank/DDBJ databases">
        <title>A chromosome-level genome assembly of beet webworm, Loxostege sticticalis.</title>
        <authorList>
            <person name="Zhang Y."/>
        </authorList>
    </citation>
    <scope>NUCLEOTIDE SEQUENCE [LARGE SCALE GENOMIC DNA]</scope>
    <source>
        <strain evidence="2">AQ026</strain>
        <tissue evidence="2">Whole body</tissue>
    </source>
</reference>
<gene>
    <name evidence="2" type="ORF">ABMA27_011649</name>
</gene>
<keyword evidence="1" id="KW-1133">Transmembrane helix</keyword>
<dbReference type="EMBL" id="JBEUOH010000003">
    <property type="protein sequence ID" value="KAL0895546.1"/>
    <property type="molecule type" value="Genomic_DNA"/>
</dbReference>
<comment type="caution">
    <text evidence="2">The sequence shown here is derived from an EMBL/GenBank/DDBJ whole genome shotgun (WGS) entry which is preliminary data.</text>
</comment>
<organism evidence="2 3">
    <name type="scientific">Loxostege sticticalis</name>
    <name type="common">Beet webworm moth</name>
    <dbReference type="NCBI Taxonomy" id="481309"/>
    <lineage>
        <taxon>Eukaryota</taxon>
        <taxon>Metazoa</taxon>
        <taxon>Ecdysozoa</taxon>
        <taxon>Arthropoda</taxon>
        <taxon>Hexapoda</taxon>
        <taxon>Insecta</taxon>
        <taxon>Pterygota</taxon>
        <taxon>Neoptera</taxon>
        <taxon>Endopterygota</taxon>
        <taxon>Lepidoptera</taxon>
        <taxon>Glossata</taxon>
        <taxon>Ditrysia</taxon>
        <taxon>Pyraloidea</taxon>
        <taxon>Crambidae</taxon>
        <taxon>Pyraustinae</taxon>
        <taxon>Loxostege</taxon>
    </lineage>
</organism>